<evidence type="ECO:0008006" key="12">
    <source>
        <dbReference type="Google" id="ProtNLM"/>
    </source>
</evidence>
<keyword evidence="11" id="KW-1185">Reference proteome</keyword>
<dbReference type="GO" id="GO:0016297">
    <property type="term" value="F:fatty acyl-[ACP] hydrolase activity"/>
    <property type="evidence" value="ECO:0007669"/>
    <property type="project" value="InterPro"/>
</dbReference>
<feature type="domain" description="Acyl-ACP thioesterase N-terminal hotdog" evidence="8">
    <location>
        <begin position="8"/>
        <end position="125"/>
    </location>
</feature>
<evidence type="ECO:0000259" key="9">
    <source>
        <dbReference type="Pfam" id="PF20791"/>
    </source>
</evidence>
<evidence type="ECO:0000313" key="10">
    <source>
        <dbReference type="EMBL" id="AMQ56479.1"/>
    </source>
</evidence>
<evidence type="ECO:0000256" key="2">
    <source>
        <dbReference type="ARBA" id="ARBA00022516"/>
    </source>
</evidence>
<dbReference type="CDD" id="cd00586">
    <property type="entry name" value="4HBT"/>
    <property type="match status" value="1"/>
</dbReference>
<reference evidence="11" key="1">
    <citation type="submission" date="2015-09" db="EMBL/GenBank/DDBJ databases">
        <title>Complete sequence of Algoriphagus sp. M8-2.</title>
        <authorList>
            <person name="Shintani M."/>
        </authorList>
    </citation>
    <scope>NUCLEOTIDE SEQUENCE [LARGE SCALE GENOMIC DNA]</scope>
    <source>
        <strain evidence="11">M8-2</strain>
    </source>
</reference>
<protein>
    <recommendedName>
        <fullName evidence="12">Acyl-ACP thioesterase</fullName>
    </recommendedName>
</protein>
<dbReference type="InterPro" id="IPR045023">
    <property type="entry name" value="FATA/B"/>
</dbReference>
<evidence type="ECO:0000256" key="6">
    <source>
        <dbReference type="ARBA" id="ARBA00023098"/>
    </source>
</evidence>
<dbReference type="Pfam" id="PF01643">
    <property type="entry name" value="Acyl-ACP_TE"/>
    <property type="match status" value="1"/>
</dbReference>
<evidence type="ECO:0000259" key="8">
    <source>
        <dbReference type="Pfam" id="PF01643"/>
    </source>
</evidence>
<feature type="domain" description="Acyl-ACP thioesterase-like C-terminal" evidence="9">
    <location>
        <begin position="156"/>
        <end position="214"/>
    </location>
</feature>
<evidence type="ECO:0000256" key="4">
    <source>
        <dbReference type="ARBA" id="ARBA00022832"/>
    </source>
</evidence>
<dbReference type="RefSeq" id="WP_067546088.1">
    <property type="nucleotide sequence ID" value="NZ_CP012836.1"/>
</dbReference>
<dbReference type="PANTHER" id="PTHR31727:SF6">
    <property type="entry name" value="OLEOYL-ACYL CARRIER PROTEIN THIOESTERASE 1, CHLOROPLASTIC"/>
    <property type="match status" value="1"/>
</dbReference>
<keyword evidence="7" id="KW-0275">Fatty acid biosynthesis</keyword>
<keyword evidence="5" id="KW-0809">Transit peptide</keyword>
<dbReference type="SUPFAM" id="SSF54637">
    <property type="entry name" value="Thioesterase/thiol ester dehydrase-isomerase"/>
    <property type="match status" value="2"/>
</dbReference>
<dbReference type="STRING" id="1727163.AO498_08625"/>
<sequence length="243" mass="27881">MRLPEDFQFEKSAEVGSFQVHPNGKIRLSSLADFLQEIAWKHADSADFGRNLMESKQMWALSRLEIQVSAWPSWGDQIQLFTGGRGAEKLFAFREFMVWEASQRVLARAMSSWLLLNMETKRIQRPESVLPGQLFDPKLAPTWQPEKLTCSGSEIHQLKLQVRYSDLDLYHHVNNTSYIRWVEDLLAEKQIFPDFISINYLAECHLGDELELVLYKNDSGFVVDGKVGAKQVFIAKVSGGTFH</sequence>
<keyword evidence="6" id="KW-0443">Lipid metabolism</keyword>
<gene>
    <name evidence="10" type="ORF">AO498_08625</name>
</gene>
<dbReference type="OrthoDB" id="9801517at2"/>
<name>A0A142EMX4_9BACT</name>
<dbReference type="Gene3D" id="3.10.129.10">
    <property type="entry name" value="Hotdog Thioesterase"/>
    <property type="match status" value="1"/>
</dbReference>
<keyword evidence="2" id="KW-0444">Lipid biosynthesis</keyword>
<dbReference type="KEGG" id="alm:AO498_08625"/>
<accession>A0A142EMX4</accession>
<evidence type="ECO:0000256" key="7">
    <source>
        <dbReference type="ARBA" id="ARBA00023160"/>
    </source>
</evidence>
<dbReference type="InterPro" id="IPR029069">
    <property type="entry name" value="HotDog_dom_sf"/>
</dbReference>
<dbReference type="Proteomes" id="UP000073816">
    <property type="component" value="Chromosome"/>
</dbReference>
<reference evidence="10 11" key="2">
    <citation type="journal article" date="2016" name="Genome Announc.">
        <title>Complete Genome Sequence of Algoriphagus sp. Strain M8-2, Isolated from a Brackish Lake.</title>
        <authorList>
            <person name="Muraguchi Y."/>
            <person name="Kushimoto K."/>
            <person name="Ohtsubo Y."/>
            <person name="Suzuki T."/>
            <person name="Dohra H."/>
            <person name="Kimbara K."/>
            <person name="Shintani M."/>
        </authorList>
    </citation>
    <scope>NUCLEOTIDE SEQUENCE [LARGE SCALE GENOMIC DNA]</scope>
    <source>
        <strain evidence="10 11">M8-2</strain>
    </source>
</reference>
<dbReference type="PATRIC" id="fig|1727163.4.peg.1799"/>
<dbReference type="Pfam" id="PF20791">
    <property type="entry name" value="Acyl-ACP_TE_C"/>
    <property type="match status" value="1"/>
</dbReference>
<keyword evidence="4" id="KW-0276">Fatty acid metabolism</keyword>
<dbReference type="PANTHER" id="PTHR31727">
    <property type="entry name" value="OLEOYL-ACYL CARRIER PROTEIN THIOESTERASE 1, CHLOROPLASTIC"/>
    <property type="match status" value="1"/>
</dbReference>
<keyword evidence="3" id="KW-0378">Hydrolase</keyword>
<evidence type="ECO:0000256" key="3">
    <source>
        <dbReference type="ARBA" id="ARBA00022801"/>
    </source>
</evidence>
<proteinExistence type="inferred from homology"/>
<dbReference type="AlphaFoldDB" id="A0A142EMX4"/>
<evidence type="ECO:0000256" key="5">
    <source>
        <dbReference type="ARBA" id="ARBA00022946"/>
    </source>
</evidence>
<dbReference type="InterPro" id="IPR002864">
    <property type="entry name" value="Acyl-ACP_thioesterase_NHD"/>
</dbReference>
<dbReference type="InterPro" id="IPR049427">
    <property type="entry name" value="Acyl-ACP_TE_C"/>
</dbReference>
<dbReference type="GO" id="GO:0000036">
    <property type="term" value="F:acyl carrier activity"/>
    <property type="evidence" value="ECO:0007669"/>
    <property type="project" value="TreeGrafter"/>
</dbReference>
<organism evidence="10 11">
    <name type="scientific">Algoriphagus sanaruensis</name>
    <dbReference type="NCBI Taxonomy" id="1727163"/>
    <lineage>
        <taxon>Bacteria</taxon>
        <taxon>Pseudomonadati</taxon>
        <taxon>Bacteroidota</taxon>
        <taxon>Cytophagia</taxon>
        <taxon>Cytophagales</taxon>
        <taxon>Cyclobacteriaceae</taxon>
        <taxon>Algoriphagus</taxon>
    </lineage>
</organism>
<evidence type="ECO:0000256" key="1">
    <source>
        <dbReference type="ARBA" id="ARBA00006500"/>
    </source>
</evidence>
<comment type="similarity">
    <text evidence="1">Belongs to the acyl-ACP thioesterase family.</text>
</comment>
<evidence type="ECO:0000313" key="11">
    <source>
        <dbReference type="Proteomes" id="UP000073816"/>
    </source>
</evidence>
<dbReference type="EMBL" id="CP012836">
    <property type="protein sequence ID" value="AMQ56479.1"/>
    <property type="molecule type" value="Genomic_DNA"/>
</dbReference>